<evidence type="ECO:0000313" key="2">
    <source>
        <dbReference type="EMBL" id="KAB7784291.1"/>
    </source>
</evidence>
<proteinExistence type="predicted"/>
<feature type="transmembrane region" description="Helical" evidence="1">
    <location>
        <begin position="30"/>
        <end position="47"/>
    </location>
</feature>
<accession>A0A833J6M0</accession>
<keyword evidence="1" id="KW-1133">Transmembrane helix</keyword>
<dbReference type="Proteomes" id="UP000469949">
    <property type="component" value="Unassembled WGS sequence"/>
</dbReference>
<dbReference type="RefSeq" id="WP_012454170.1">
    <property type="nucleotide sequence ID" value="NZ_CP136837.1"/>
</dbReference>
<dbReference type="EMBL" id="WEKV01000010">
    <property type="protein sequence ID" value="KAB7784291.1"/>
    <property type="molecule type" value="Genomic_DNA"/>
</dbReference>
<reference evidence="2 3" key="1">
    <citation type="submission" date="2019-10" db="EMBL/GenBank/DDBJ databases">
        <title>Draft Genome Sequence of the Caffeine Degrading Methylotroph Methylorubrum populi PINKEL.</title>
        <authorList>
            <person name="Dawson S.C."/>
            <person name="Zhang X."/>
            <person name="Wright M.E."/>
            <person name="Sharma G."/>
            <person name="Langner J.T."/>
            <person name="Ditty J.L."/>
            <person name="Subuyuj G.A."/>
        </authorList>
    </citation>
    <scope>NUCLEOTIDE SEQUENCE [LARGE SCALE GENOMIC DNA]</scope>
    <source>
        <strain evidence="2 3">Pinkel</strain>
    </source>
</reference>
<name>A0A833J6M0_9HYPH</name>
<organism evidence="2 3">
    <name type="scientific">Methylorubrum populi</name>
    <dbReference type="NCBI Taxonomy" id="223967"/>
    <lineage>
        <taxon>Bacteria</taxon>
        <taxon>Pseudomonadati</taxon>
        <taxon>Pseudomonadota</taxon>
        <taxon>Alphaproteobacteria</taxon>
        <taxon>Hyphomicrobiales</taxon>
        <taxon>Methylobacteriaceae</taxon>
        <taxon>Methylorubrum</taxon>
    </lineage>
</organism>
<dbReference type="AlphaFoldDB" id="A0A833J6M0"/>
<sequence length="48" mass="5017">MTLSEDTQAEDAPACRPGARAWIGRRLRDAIVLAAGAALALPLIVPFA</sequence>
<evidence type="ECO:0000313" key="3">
    <source>
        <dbReference type="Proteomes" id="UP000469949"/>
    </source>
</evidence>
<evidence type="ECO:0000256" key="1">
    <source>
        <dbReference type="SAM" id="Phobius"/>
    </source>
</evidence>
<protein>
    <submittedName>
        <fullName evidence="2">Uncharacterized protein</fullName>
    </submittedName>
</protein>
<keyword evidence="1" id="KW-0472">Membrane</keyword>
<gene>
    <name evidence="2" type="ORF">F8B43_2324</name>
</gene>
<keyword evidence="1" id="KW-0812">Transmembrane</keyword>
<comment type="caution">
    <text evidence="2">The sequence shown here is derived from an EMBL/GenBank/DDBJ whole genome shotgun (WGS) entry which is preliminary data.</text>
</comment>